<dbReference type="STRING" id="1848.SAMN05443637_11013"/>
<organism evidence="1 2">
    <name type="scientific">Pseudonocardia thermophila</name>
    <dbReference type="NCBI Taxonomy" id="1848"/>
    <lineage>
        <taxon>Bacteria</taxon>
        <taxon>Bacillati</taxon>
        <taxon>Actinomycetota</taxon>
        <taxon>Actinomycetes</taxon>
        <taxon>Pseudonocardiales</taxon>
        <taxon>Pseudonocardiaceae</taxon>
        <taxon>Pseudonocardia</taxon>
    </lineage>
</organism>
<keyword evidence="2" id="KW-1185">Reference proteome</keyword>
<dbReference type="EMBL" id="FRAP01000010">
    <property type="protein sequence ID" value="SHK67320.1"/>
    <property type="molecule type" value="Genomic_DNA"/>
</dbReference>
<evidence type="ECO:0000313" key="2">
    <source>
        <dbReference type="Proteomes" id="UP000184363"/>
    </source>
</evidence>
<proteinExistence type="predicted"/>
<dbReference type="AlphaFoldDB" id="A0A1M6UDS2"/>
<accession>A0A1M6UDS2</accession>
<dbReference type="RefSeq" id="WP_073457536.1">
    <property type="nucleotide sequence ID" value="NZ_CALGVN010000001.1"/>
</dbReference>
<name>A0A1M6UDS2_PSETH</name>
<sequence>MTAWLSVLVPLLVMFFALGMERVESKLRESTVRPEELEELLDRPRPDEVRALFRQGTGRALELFRLRNRAPRGRRAPRRNKAA</sequence>
<reference evidence="1 2" key="1">
    <citation type="submission" date="2016-11" db="EMBL/GenBank/DDBJ databases">
        <authorList>
            <person name="Jaros S."/>
            <person name="Januszkiewicz K."/>
            <person name="Wedrychowicz H."/>
        </authorList>
    </citation>
    <scope>NUCLEOTIDE SEQUENCE [LARGE SCALE GENOMIC DNA]</scope>
    <source>
        <strain evidence="1 2">DSM 43832</strain>
    </source>
</reference>
<dbReference type="OrthoDB" id="3214849at2"/>
<dbReference type="Proteomes" id="UP000184363">
    <property type="component" value="Unassembled WGS sequence"/>
</dbReference>
<protein>
    <submittedName>
        <fullName evidence="1">Uncharacterized protein</fullName>
    </submittedName>
</protein>
<gene>
    <name evidence="1" type="ORF">SAMN05443637_11013</name>
</gene>
<evidence type="ECO:0000313" key="1">
    <source>
        <dbReference type="EMBL" id="SHK67320.1"/>
    </source>
</evidence>